<dbReference type="PANTHER" id="PTHR35394">
    <property type="entry name" value="DUF3176 DOMAIN-CONTAINING PROTEIN"/>
    <property type="match status" value="1"/>
</dbReference>
<dbReference type="PANTHER" id="PTHR35394:SF5">
    <property type="entry name" value="DUF3176 DOMAIN-CONTAINING PROTEIN"/>
    <property type="match status" value="1"/>
</dbReference>
<sequence>MPLVASCPTATCSFKKYLSLAVCAKVKDVGQFLNVSTIASGEGGFKDNSHTRTYSAALPNGIHLRTTVTYSLWTQSGNASSLSFHEDAGYPAALANHFIIHSRAADNDSSPFLPESTDKTRRHQHQQPEFGALEVLIYMCINEYDTSVKEGKSRTQQKTLPSSLLKDEQGTVREIPKLHCPTLRSGSDTVDCIIPSTYNSQEASTNLSFAPGIDQNQEYVNYKNTKESFSFTFGTAVTTSRSLNSLMQGMATWEKDGGNTKRDGYSSLWLKGAIYGRDRDIINPEKQLERVRAYFDGLATQMTNQ</sequence>
<keyword evidence="2" id="KW-1185">Reference proteome</keyword>
<dbReference type="OrthoDB" id="5376804at2759"/>
<evidence type="ECO:0000313" key="1">
    <source>
        <dbReference type="EMBL" id="CAG9993273.1"/>
    </source>
</evidence>
<dbReference type="Proteomes" id="UP000754883">
    <property type="component" value="Unassembled WGS sequence"/>
</dbReference>
<reference evidence="1" key="1">
    <citation type="submission" date="2021-10" db="EMBL/GenBank/DDBJ databases">
        <authorList>
            <person name="Piombo E."/>
        </authorList>
    </citation>
    <scope>NUCLEOTIDE SEQUENCE</scope>
</reference>
<dbReference type="EMBL" id="CABFNO020001523">
    <property type="protein sequence ID" value="CAG9993273.1"/>
    <property type="molecule type" value="Genomic_DNA"/>
</dbReference>
<dbReference type="AlphaFoldDB" id="A0A9N9UR39"/>
<proteinExistence type="predicted"/>
<organism evidence="1 2">
    <name type="scientific">Clonostachys byssicola</name>
    <dbReference type="NCBI Taxonomy" id="160290"/>
    <lineage>
        <taxon>Eukaryota</taxon>
        <taxon>Fungi</taxon>
        <taxon>Dikarya</taxon>
        <taxon>Ascomycota</taxon>
        <taxon>Pezizomycotina</taxon>
        <taxon>Sordariomycetes</taxon>
        <taxon>Hypocreomycetidae</taxon>
        <taxon>Hypocreales</taxon>
        <taxon>Bionectriaceae</taxon>
        <taxon>Clonostachys</taxon>
    </lineage>
</organism>
<protein>
    <submittedName>
        <fullName evidence="1">Uncharacterized protein</fullName>
    </submittedName>
</protein>
<accession>A0A9N9UR39</accession>
<comment type="caution">
    <text evidence="1">The sequence shown here is derived from an EMBL/GenBank/DDBJ whole genome shotgun (WGS) entry which is preliminary data.</text>
</comment>
<name>A0A9N9UR39_9HYPO</name>
<evidence type="ECO:0000313" key="2">
    <source>
        <dbReference type="Proteomes" id="UP000754883"/>
    </source>
</evidence>
<gene>
    <name evidence="1" type="ORF">CBYS24578_00004160</name>
</gene>